<keyword evidence="4" id="KW-1185">Reference proteome</keyword>
<protein>
    <submittedName>
        <fullName evidence="3">Pilus assembly protein</fullName>
    </submittedName>
</protein>
<proteinExistence type="predicted"/>
<reference evidence="3 4" key="1">
    <citation type="submission" date="2018-12" db="EMBL/GenBank/DDBJ databases">
        <authorList>
            <person name="Yu L."/>
        </authorList>
    </citation>
    <scope>NUCLEOTIDE SEQUENCE [LARGE SCALE GENOMIC DNA]</scope>
    <source>
        <strain evidence="3 4">HAW-EB5</strain>
    </source>
</reference>
<name>A0A431WDD6_9GAMM</name>
<dbReference type="EMBL" id="RXNV01000002">
    <property type="protein sequence ID" value="RTR33365.1"/>
    <property type="molecule type" value="Genomic_DNA"/>
</dbReference>
<dbReference type="InterPro" id="IPR028087">
    <property type="entry name" value="Tad_N"/>
</dbReference>
<evidence type="ECO:0000313" key="4">
    <source>
        <dbReference type="Proteomes" id="UP000282060"/>
    </source>
</evidence>
<feature type="transmembrane region" description="Helical" evidence="1">
    <location>
        <begin position="20"/>
        <end position="39"/>
    </location>
</feature>
<keyword evidence="1" id="KW-1133">Transmembrane helix</keyword>
<comment type="caution">
    <text evidence="3">The sequence shown here is derived from an EMBL/GenBank/DDBJ whole genome shotgun (WGS) entry which is preliminary data.</text>
</comment>
<gene>
    <name evidence="3" type="ORF">EKG39_06400</name>
</gene>
<keyword evidence="1" id="KW-0472">Membrane</keyword>
<dbReference type="AlphaFoldDB" id="A0A431WDD6"/>
<evidence type="ECO:0000256" key="1">
    <source>
        <dbReference type="SAM" id="Phobius"/>
    </source>
</evidence>
<sequence>MGNSNDVVRLRAFQKQRGAILVMFTIGLLSLLVVAAMALDGGHMLLSKGRLQNAVDASALQAGKVLQDGGTLFQARQAATEFLLDNLQYAENSELQGVVNLSTPDYGANQVTDNLFIEFSEWPDPFISTSVEGAEYVRVRLENVGMQNFIAQIIDFNKSIRASAVAGKSTDLACIDRLAPIMVCANEMPADPENIPSGFDFGFKPKQLYVLKIAAGAAHTLGPGNFQLLRLDGDQGGSDVRDALAGDFTTSSCISAGDEIPTEPGGTTGPVRQGLNTRFDLSKGGGIKEEDGFLRDENNCQGESIEFDDDGNIVIMRDEEGEPILTSIDDGETTIPARDNEDGSTSPIRYYTHAEYLAGANCPSTGINGDILTGSDLSEENRRMLPIVIGECDGETNGANTITVLGTGCFFLTQDVPKQGSDAYVVGEFLTICGSSGIPSLDPDFQSNNSTIVLYPDLDSPDS</sequence>
<dbReference type="RefSeq" id="WP_126504921.1">
    <property type="nucleotide sequence ID" value="NZ_RXNV01000002.1"/>
</dbReference>
<dbReference type="Pfam" id="PF13400">
    <property type="entry name" value="Tad"/>
    <property type="match status" value="1"/>
</dbReference>
<keyword evidence="1" id="KW-0812">Transmembrane</keyword>
<accession>A0A431WDD6</accession>
<evidence type="ECO:0000259" key="2">
    <source>
        <dbReference type="Pfam" id="PF13400"/>
    </source>
</evidence>
<feature type="domain" description="Putative Flp pilus-assembly TadG-like N-terminal" evidence="2">
    <location>
        <begin position="18"/>
        <end position="62"/>
    </location>
</feature>
<dbReference type="Proteomes" id="UP000282060">
    <property type="component" value="Unassembled WGS sequence"/>
</dbReference>
<evidence type="ECO:0000313" key="3">
    <source>
        <dbReference type="EMBL" id="RTR33365.1"/>
    </source>
</evidence>
<organism evidence="3 4">
    <name type="scientific">Shewanella atlantica</name>
    <dbReference type="NCBI Taxonomy" id="271099"/>
    <lineage>
        <taxon>Bacteria</taxon>
        <taxon>Pseudomonadati</taxon>
        <taxon>Pseudomonadota</taxon>
        <taxon>Gammaproteobacteria</taxon>
        <taxon>Alteromonadales</taxon>
        <taxon>Shewanellaceae</taxon>
        <taxon>Shewanella</taxon>
    </lineage>
</organism>
<dbReference type="OrthoDB" id="6350731at2"/>